<organism evidence="8 9">
    <name type="scientific">Streptomonospora litoralis</name>
    <dbReference type="NCBI Taxonomy" id="2498135"/>
    <lineage>
        <taxon>Bacteria</taxon>
        <taxon>Bacillati</taxon>
        <taxon>Actinomycetota</taxon>
        <taxon>Actinomycetes</taxon>
        <taxon>Streptosporangiales</taxon>
        <taxon>Nocardiopsidaceae</taxon>
        <taxon>Streptomonospora</taxon>
    </lineage>
</organism>
<dbReference type="InterPro" id="IPR005158">
    <property type="entry name" value="BTAD"/>
</dbReference>
<evidence type="ECO:0000256" key="4">
    <source>
        <dbReference type="ARBA" id="ARBA00023163"/>
    </source>
</evidence>
<feature type="domain" description="OmpR/PhoB-type" evidence="7">
    <location>
        <begin position="1"/>
        <end position="97"/>
    </location>
</feature>
<dbReference type="PANTHER" id="PTHR35807:SF1">
    <property type="entry name" value="TRANSCRIPTIONAL REGULATOR REDD"/>
    <property type="match status" value="1"/>
</dbReference>
<keyword evidence="3 5" id="KW-0238">DNA-binding</keyword>
<dbReference type="SMART" id="SM00382">
    <property type="entry name" value="AAA"/>
    <property type="match status" value="1"/>
</dbReference>
<dbReference type="InterPro" id="IPR011990">
    <property type="entry name" value="TPR-like_helical_dom_sf"/>
</dbReference>
<dbReference type="CDD" id="cd15831">
    <property type="entry name" value="BTAD"/>
    <property type="match status" value="1"/>
</dbReference>
<dbReference type="EMBL" id="CP036455">
    <property type="protein sequence ID" value="QBI54343.1"/>
    <property type="molecule type" value="Genomic_DNA"/>
</dbReference>
<dbReference type="GO" id="GO:0006355">
    <property type="term" value="P:regulation of DNA-templated transcription"/>
    <property type="evidence" value="ECO:0007669"/>
    <property type="project" value="InterPro"/>
</dbReference>
<dbReference type="Gene3D" id="3.40.50.300">
    <property type="entry name" value="P-loop containing nucleotide triphosphate hydrolases"/>
    <property type="match status" value="1"/>
</dbReference>
<evidence type="ECO:0000313" key="8">
    <source>
        <dbReference type="EMBL" id="QBI54343.1"/>
    </source>
</evidence>
<evidence type="ECO:0000259" key="7">
    <source>
        <dbReference type="PROSITE" id="PS51755"/>
    </source>
</evidence>
<feature type="region of interest" description="Disordered" evidence="6">
    <location>
        <begin position="251"/>
        <end position="282"/>
    </location>
</feature>
<dbReference type="Proteomes" id="UP000292235">
    <property type="component" value="Chromosome"/>
</dbReference>
<dbReference type="SMART" id="SM00862">
    <property type="entry name" value="Trans_reg_C"/>
    <property type="match status" value="1"/>
</dbReference>
<proteinExistence type="inferred from homology"/>
<dbReference type="SUPFAM" id="SSF52540">
    <property type="entry name" value="P-loop containing nucleoside triphosphate hydrolases"/>
    <property type="match status" value="1"/>
</dbReference>
<dbReference type="InterPro" id="IPR051677">
    <property type="entry name" value="AfsR-DnrI-RedD_regulator"/>
</dbReference>
<dbReference type="InterPro" id="IPR027417">
    <property type="entry name" value="P-loop_NTPase"/>
</dbReference>
<sequence length="1097" mass="114526">MSLRVLGPLEARGADGPLALKGPRQRALLARLLVAGGRVVSLDGLVAALWPEWPPEGAVGAIRTFVADLRRALEPDRPPRGPARLLVTAAPGYALRMDPDALDARRFETAAGAGADLLGAGRSRAALDSLEQALALWRGPAYAEFAEESWARGEADRLEQLRLLAMERRAQALIGLDRAGEAAAELHEHVRAHPLRENAWHTLALALYRAGRQGDALEALRRARHRLAEDLGLDPGARLRALEADILAQAPGLGADAPPPAGPVRGPAPLRQPSAATSGAPARPFVGRTAELHALEDAAAAAAEGSRVVPVLIAGGAGQGKTALARALFRRLAEGGWATAWGDSPEHDGAPAVWAVERIAADLGAAGAPPATARSHPRRAEGSAAEPTPAARFSAQREGVALVAAAAEHGPVVLVADDLHRAAEETLDLLTAVAAEPLERPVLLVGAYRGDAIGPALAAALARLARREPVRLYLDGLSEEAVGELVACVAGRAADAATVGAIRRRSGGNPFYVRELARVFAEEGASALDAVPAGVGDVVRHRLAGLDDATRRLLRQAAVIGSEVETDVLAAVAGGGEAGLEAVEAAVEAGVLTQPDPRRLLFAHALLRDAVYAGVSGARRAHWHTAAAEAIQRLRPDDAASLAHHFARSAAPGADARAAHYGRVAAQRAEERFAPHEAARLWEETVAAYGRAGIGDERARLEAVMGLVRALAVTGRLADARNRRAEAVADAERLGDPELTARIVTAFDVPAVWPRNDDEDLSGRIAATCERTLAALPAHHEQLRARLLAALALELRGDTGPRGARAAREAEQTARRLADPALLAQALNAGFMQSFHRAGGARGRAAVGAELVELAAAEGLVAYEVLGRLVLLQAHAAMADFAEADRHAAAAQRLGERHEIGHVEVFIRWYGALRQAVSGSFEEAEAACRAAGARLAGTGMPGLQEGIVPLALLCLRLQTGRPAAAEEGADWGPYAPWAAALIRAEGSSRADVPPQAPVGLLDEALTCLRAHAAMAAGDREAMRHCYEHLLPAADELAGAGSGLLTLGPVAHCLGDLADALGRRGDAAEHYRHAARVADRARAPHWSDAAQAALARTA</sequence>
<feature type="region of interest" description="Disordered" evidence="6">
    <location>
        <begin position="366"/>
        <end position="391"/>
    </location>
</feature>
<dbReference type="GO" id="GO:0003677">
    <property type="term" value="F:DNA binding"/>
    <property type="evidence" value="ECO:0007669"/>
    <property type="project" value="UniProtKB-UniRule"/>
</dbReference>
<reference evidence="8 9" key="1">
    <citation type="submission" date="2019-02" db="EMBL/GenBank/DDBJ databases">
        <authorList>
            <person name="Khodamoradi S."/>
            <person name="Hahnke R.L."/>
            <person name="Kaempfer P."/>
            <person name="Schumann P."/>
            <person name="Rohde M."/>
            <person name="Steinert M."/>
            <person name="Luzhetskyy A."/>
            <person name="Wink J."/>
            <person name="Ruckert C."/>
        </authorList>
    </citation>
    <scope>NUCLEOTIDE SEQUENCE [LARGE SCALE GENOMIC DNA]</scope>
    <source>
        <strain evidence="8 9">M2</strain>
    </source>
</reference>
<evidence type="ECO:0000313" key="9">
    <source>
        <dbReference type="Proteomes" id="UP000292235"/>
    </source>
</evidence>
<evidence type="ECO:0000256" key="5">
    <source>
        <dbReference type="PROSITE-ProRule" id="PRU01091"/>
    </source>
</evidence>
<dbReference type="SUPFAM" id="SSF46894">
    <property type="entry name" value="C-terminal effector domain of the bipartite response regulators"/>
    <property type="match status" value="1"/>
</dbReference>
<dbReference type="SMART" id="SM01043">
    <property type="entry name" value="BTAD"/>
    <property type="match status" value="1"/>
</dbReference>
<name>A0A4P6Q1H8_9ACTN</name>
<dbReference type="GO" id="GO:0000160">
    <property type="term" value="P:phosphorelay signal transduction system"/>
    <property type="evidence" value="ECO:0007669"/>
    <property type="project" value="InterPro"/>
</dbReference>
<evidence type="ECO:0000256" key="3">
    <source>
        <dbReference type="ARBA" id="ARBA00023125"/>
    </source>
</evidence>
<dbReference type="PANTHER" id="PTHR35807">
    <property type="entry name" value="TRANSCRIPTIONAL REGULATOR REDD-RELATED"/>
    <property type="match status" value="1"/>
</dbReference>
<keyword evidence="2" id="KW-0805">Transcription regulation</keyword>
<protein>
    <submittedName>
        <fullName evidence="8">Transcriptional regulatory protein EmbR</fullName>
    </submittedName>
</protein>
<dbReference type="Pfam" id="PF13191">
    <property type="entry name" value="AAA_16"/>
    <property type="match status" value="1"/>
</dbReference>
<dbReference type="AlphaFoldDB" id="A0A4P6Q1H8"/>
<evidence type="ECO:0000256" key="1">
    <source>
        <dbReference type="ARBA" id="ARBA00005820"/>
    </source>
</evidence>
<dbReference type="InterPro" id="IPR016032">
    <property type="entry name" value="Sig_transdc_resp-reg_C-effctor"/>
</dbReference>
<keyword evidence="9" id="KW-1185">Reference proteome</keyword>
<evidence type="ECO:0000256" key="6">
    <source>
        <dbReference type="SAM" id="MobiDB-lite"/>
    </source>
</evidence>
<keyword evidence="4" id="KW-0804">Transcription</keyword>
<feature type="DNA-binding region" description="OmpR/PhoB-type" evidence="5">
    <location>
        <begin position="1"/>
        <end position="97"/>
    </location>
</feature>
<dbReference type="PROSITE" id="PS51755">
    <property type="entry name" value="OMPR_PHOB"/>
    <property type="match status" value="1"/>
</dbReference>
<gene>
    <name evidence="8" type="primary">embR</name>
    <name evidence="8" type="ORF">EKD16_12805</name>
</gene>
<dbReference type="InterPro" id="IPR036388">
    <property type="entry name" value="WH-like_DNA-bd_sf"/>
</dbReference>
<dbReference type="Pfam" id="PF03704">
    <property type="entry name" value="BTAD"/>
    <property type="match status" value="1"/>
</dbReference>
<evidence type="ECO:0000256" key="2">
    <source>
        <dbReference type="ARBA" id="ARBA00023015"/>
    </source>
</evidence>
<dbReference type="InterPro" id="IPR003593">
    <property type="entry name" value="AAA+_ATPase"/>
</dbReference>
<dbReference type="InterPro" id="IPR041664">
    <property type="entry name" value="AAA_16"/>
</dbReference>
<comment type="similarity">
    <text evidence="1">Belongs to the AfsR/DnrI/RedD regulatory family.</text>
</comment>
<dbReference type="InterPro" id="IPR001867">
    <property type="entry name" value="OmpR/PhoB-type_DNA-bd"/>
</dbReference>
<accession>A0A4P6Q1H8</accession>
<dbReference type="KEGG" id="strr:EKD16_12805"/>
<dbReference type="Gene3D" id="1.10.10.10">
    <property type="entry name" value="Winged helix-like DNA-binding domain superfamily/Winged helix DNA-binding domain"/>
    <property type="match status" value="1"/>
</dbReference>
<dbReference type="Gene3D" id="1.25.40.10">
    <property type="entry name" value="Tetratricopeptide repeat domain"/>
    <property type="match status" value="1"/>
</dbReference>
<dbReference type="SUPFAM" id="SSF48452">
    <property type="entry name" value="TPR-like"/>
    <property type="match status" value="1"/>
</dbReference>